<dbReference type="Proteomes" id="UP000022611">
    <property type="component" value="Unassembled WGS sequence"/>
</dbReference>
<reference evidence="1 2" key="1">
    <citation type="journal article" date="2011" name="J. Bacteriol.">
        <title>Draft genome sequence of the polycyclic aromatic hydrocarbon-degrading, genetically engineered bioluminescent bioreporter Pseudomonas fluorescens HK44.</title>
        <authorList>
            <person name="Chauhan A."/>
            <person name="Layton A.C."/>
            <person name="Williams D.E."/>
            <person name="Smartt A.E."/>
            <person name="Ripp S."/>
            <person name="Karpinets T.V."/>
            <person name="Brown S.D."/>
            <person name="Sayler G.S."/>
        </authorList>
    </citation>
    <scope>NUCLEOTIDE SEQUENCE [LARGE SCALE GENOMIC DNA]</scope>
    <source>
        <strain evidence="1 2">HK44</strain>
    </source>
</reference>
<dbReference type="HOGENOM" id="CLU_3047059_0_0_6"/>
<comment type="caution">
    <text evidence="1">The sequence shown here is derived from an EMBL/GenBank/DDBJ whole genome shotgun (WGS) entry which is preliminary data.</text>
</comment>
<name>A0A010S1A0_PSEFL</name>
<dbReference type="RefSeq" id="WP_019692625.1">
    <property type="nucleotide sequence ID" value="NZ_AFOY02000010.1"/>
</dbReference>
<evidence type="ECO:0000313" key="1">
    <source>
        <dbReference type="EMBL" id="EXF94644.1"/>
    </source>
</evidence>
<dbReference type="EMBL" id="AFOY02000010">
    <property type="protein sequence ID" value="EXF94644.1"/>
    <property type="molecule type" value="Genomic_DNA"/>
</dbReference>
<protein>
    <submittedName>
        <fullName evidence="1">Uncharacterized protein</fullName>
    </submittedName>
</protein>
<accession>A0A010S1A0</accession>
<organism evidence="1 2">
    <name type="scientific">Pseudomonas fluorescens HK44</name>
    <dbReference type="NCBI Taxonomy" id="1042209"/>
    <lineage>
        <taxon>Bacteria</taxon>
        <taxon>Pseudomonadati</taxon>
        <taxon>Pseudomonadota</taxon>
        <taxon>Gammaproteobacteria</taxon>
        <taxon>Pseudomonadales</taxon>
        <taxon>Pseudomonadaceae</taxon>
        <taxon>Pseudomonas</taxon>
    </lineage>
</organism>
<gene>
    <name evidence="1" type="ORF">HK44_001500</name>
</gene>
<sequence length="54" mass="5838">MKTYKAFMQRVTPNAGPAANFTITVQAITSAMAKVTAEAQYPGYKCLNSPVQAR</sequence>
<evidence type="ECO:0000313" key="2">
    <source>
        <dbReference type="Proteomes" id="UP000022611"/>
    </source>
</evidence>
<dbReference type="AlphaFoldDB" id="A0A010S1A0"/>
<dbReference type="PATRIC" id="fig|1042209.11.peg.2636"/>
<proteinExistence type="predicted"/>